<dbReference type="OrthoDB" id="9788108at2"/>
<evidence type="ECO:0000256" key="5">
    <source>
        <dbReference type="ARBA" id="ARBA00022989"/>
    </source>
</evidence>
<dbReference type="Gene3D" id="1.10.3720.10">
    <property type="entry name" value="MetI-like"/>
    <property type="match status" value="1"/>
</dbReference>
<dbReference type="Gene3D" id="1.20.58.370">
    <property type="entry name" value="MalF N-terminal region-like"/>
    <property type="match status" value="1"/>
</dbReference>
<dbReference type="Proteomes" id="UP000295064">
    <property type="component" value="Unassembled WGS sequence"/>
</dbReference>
<dbReference type="SUPFAM" id="SSF161098">
    <property type="entry name" value="MetI-like"/>
    <property type="match status" value="1"/>
</dbReference>
<dbReference type="EMBL" id="SNWX01000004">
    <property type="protein sequence ID" value="TDO94122.1"/>
    <property type="molecule type" value="Genomic_DNA"/>
</dbReference>
<feature type="transmembrane region" description="Helical" evidence="7">
    <location>
        <begin position="71"/>
        <end position="92"/>
    </location>
</feature>
<keyword evidence="3" id="KW-1003">Cell membrane</keyword>
<keyword evidence="2 7" id="KW-0813">Transport</keyword>
<keyword evidence="6 7" id="KW-0472">Membrane</keyword>
<reference evidence="9 10" key="1">
    <citation type="submission" date="2019-03" db="EMBL/GenBank/DDBJ databases">
        <title>Subsurface microbial communities from deep shales in Ohio and West Virginia, USA.</title>
        <authorList>
            <person name="Wrighton K."/>
        </authorList>
    </citation>
    <scope>NUCLEOTIDE SEQUENCE [LARGE SCALE GENOMIC DNA]</scope>
    <source>
        <strain evidence="9 10">MA284_T2</strain>
    </source>
</reference>
<protein>
    <submittedName>
        <fullName evidence="9">Carbohydrate ABC transporter membrane protein 1 (CUT1 family)</fullName>
    </submittedName>
</protein>
<dbReference type="RefSeq" id="WP_133514242.1">
    <property type="nucleotide sequence ID" value="NZ_SNWX01000004.1"/>
</dbReference>
<evidence type="ECO:0000256" key="4">
    <source>
        <dbReference type="ARBA" id="ARBA00022692"/>
    </source>
</evidence>
<organism evidence="9 10">
    <name type="scientific">Halanaerobium saccharolyticum</name>
    <dbReference type="NCBI Taxonomy" id="43595"/>
    <lineage>
        <taxon>Bacteria</taxon>
        <taxon>Bacillati</taxon>
        <taxon>Bacillota</taxon>
        <taxon>Clostridia</taxon>
        <taxon>Halanaerobiales</taxon>
        <taxon>Halanaerobiaceae</taxon>
        <taxon>Halanaerobium</taxon>
    </lineage>
</organism>
<gene>
    <name evidence="9" type="ORF">DFR79_10487</name>
</gene>
<dbReference type="GO" id="GO:0005886">
    <property type="term" value="C:plasma membrane"/>
    <property type="evidence" value="ECO:0007669"/>
    <property type="project" value="UniProtKB-SubCell"/>
</dbReference>
<evidence type="ECO:0000259" key="8">
    <source>
        <dbReference type="PROSITE" id="PS50928"/>
    </source>
</evidence>
<keyword evidence="4 7" id="KW-0812">Transmembrane</keyword>
<comment type="subcellular location">
    <subcellularLocation>
        <location evidence="1 7">Cell membrane</location>
        <topology evidence="1 7">Multi-pass membrane protein</topology>
    </subcellularLocation>
</comment>
<proteinExistence type="inferred from homology"/>
<dbReference type="PANTHER" id="PTHR43005">
    <property type="entry name" value="BLR7065 PROTEIN"/>
    <property type="match status" value="1"/>
</dbReference>
<dbReference type="PANTHER" id="PTHR43005:SF1">
    <property type="entry name" value="SPERMIDINE_PUTRESCINE TRANSPORT SYSTEM PERMEASE PROTEIN"/>
    <property type="match status" value="1"/>
</dbReference>
<dbReference type="GO" id="GO:0055085">
    <property type="term" value="P:transmembrane transport"/>
    <property type="evidence" value="ECO:0007669"/>
    <property type="project" value="InterPro"/>
</dbReference>
<dbReference type="InterPro" id="IPR035277">
    <property type="entry name" value="MalF_N"/>
</dbReference>
<dbReference type="Pfam" id="PF00528">
    <property type="entry name" value="BPD_transp_1"/>
    <property type="match status" value="1"/>
</dbReference>
<dbReference type="AlphaFoldDB" id="A0A4V3CFK2"/>
<evidence type="ECO:0000256" key="6">
    <source>
        <dbReference type="ARBA" id="ARBA00023136"/>
    </source>
</evidence>
<name>A0A4V3CFK2_9FIRM</name>
<feature type="transmembrane region" description="Helical" evidence="7">
    <location>
        <begin position="236"/>
        <end position="256"/>
    </location>
</feature>
<accession>A0A4V3CFK2</accession>
<dbReference type="InterPro" id="IPR000515">
    <property type="entry name" value="MetI-like"/>
</dbReference>
<comment type="caution">
    <text evidence="9">The sequence shown here is derived from an EMBL/GenBank/DDBJ whole genome shotgun (WGS) entry which is preliminary data.</text>
</comment>
<feature type="transmembrane region" description="Helical" evidence="7">
    <location>
        <begin position="12"/>
        <end position="32"/>
    </location>
</feature>
<feature type="domain" description="ABC transmembrane type-1" evidence="8">
    <location>
        <begin position="69"/>
        <end position="286"/>
    </location>
</feature>
<keyword evidence="5 7" id="KW-1133">Transmembrane helix</keyword>
<comment type="similarity">
    <text evidence="7">Belongs to the binding-protein-dependent transport system permease family.</text>
</comment>
<dbReference type="InterPro" id="IPR035906">
    <property type="entry name" value="MetI-like_sf"/>
</dbReference>
<sequence length="294" mass="33390">MLEKIKKSKMIYIIPAFLLLGLVLVFPIIYSINISFKNYVMTLPFREVVYVGLDNYIDVLTDPRFYNSLKVTLIITFGSLTLQLIFGLSLAIALNNKLMEENKLLKSQTIRGVLFIPSMLMGVIIGLMWQLGLNPTYGIFNEWLSYLFGTQSYFSSSTLAIPTIVFIEFWRGTPMVMLILAAGLKGIPMTPYEAADVDGATSWQKFVYITLPLLKPVLVITIILRTMDVLRIFDFIFITTSGGPGNLTEVLSIYAYNTSFVSMRISQGAAISWVITLIILIFSFIYFKYLYKRE</sequence>
<evidence type="ECO:0000256" key="1">
    <source>
        <dbReference type="ARBA" id="ARBA00004651"/>
    </source>
</evidence>
<feature type="transmembrane region" description="Helical" evidence="7">
    <location>
        <begin position="113"/>
        <end position="131"/>
    </location>
</feature>
<evidence type="ECO:0000256" key="7">
    <source>
        <dbReference type="RuleBase" id="RU363032"/>
    </source>
</evidence>
<dbReference type="CDD" id="cd06261">
    <property type="entry name" value="TM_PBP2"/>
    <property type="match status" value="1"/>
</dbReference>
<feature type="transmembrane region" description="Helical" evidence="7">
    <location>
        <begin position="268"/>
        <end position="291"/>
    </location>
</feature>
<dbReference type="PROSITE" id="PS50928">
    <property type="entry name" value="ABC_TM1"/>
    <property type="match status" value="1"/>
</dbReference>
<feature type="transmembrane region" description="Helical" evidence="7">
    <location>
        <begin position="143"/>
        <end position="167"/>
    </location>
</feature>
<dbReference type="SUPFAM" id="SSF160964">
    <property type="entry name" value="MalF N-terminal region-like"/>
    <property type="match status" value="1"/>
</dbReference>
<evidence type="ECO:0000313" key="10">
    <source>
        <dbReference type="Proteomes" id="UP000295064"/>
    </source>
</evidence>
<evidence type="ECO:0000256" key="2">
    <source>
        <dbReference type="ARBA" id="ARBA00022448"/>
    </source>
</evidence>
<evidence type="ECO:0000313" key="9">
    <source>
        <dbReference type="EMBL" id="TDO94122.1"/>
    </source>
</evidence>
<evidence type="ECO:0000256" key="3">
    <source>
        <dbReference type="ARBA" id="ARBA00022475"/>
    </source>
</evidence>